<feature type="signal peptide" evidence="1">
    <location>
        <begin position="1"/>
        <end position="18"/>
    </location>
</feature>
<evidence type="ECO:0000313" key="2">
    <source>
        <dbReference type="EMBL" id="GAA4391241.1"/>
    </source>
</evidence>
<dbReference type="RefSeq" id="WP_345227145.1">
    <property type="nucleotide sequence ID" value="NZ_BAABHA010000015.1"/>
</dbReference>
<evidence type="ECO:0000256" key="1">
    <source>
        <dbReference type="SAM" id="SignalP"/>
    </source>
</evidence>
<organism evidence="2 3">
    <name type="scientific">Hymenobacter koreensis</name>
    <dbReference type="NCBI Taxonomy" id="1084523"/>
    <lineage>
        <taxon>Bacteria</taxon>
        <taxon>Pseudomonadati</taxon>
        <taxon>Bacteroidota</taxon>
        <taxon>Cytophagia</taxon>
        <taxon>Cytophagales</taxon>
        <taxon>Hymenobacteraceae</taxon>
        <taxon>Hymenobacter</taxon>
    </lineage>
</organism>
<protein>
    <submittedName>
        <fullName evidence="2">Uncharacterized protein</fullName>
    </submittedName>
</protein>
<dbReference type="Gene3D" id="2.160.20.10">
    <property type="entry name" value="Single-stranded right-handed beta-helix, Pectin lyase-like"/>
    <property type="match status" value="1"/>
</dbReference>
<accession>A0ABP8JIH7</accession>
<dbReference type="EMBL" id="BAABHA010000015">
    <property type="protein sequence ID" value="GAA4391241.1"/>
    <property type="molecule type" value="Genomic_DNA"/>
</dbReference>
<gene>
    <name evidence="2" type="ORF">GCM10023186_40350</name>
</gene>
<dbReference type="InterPro" id="IPR012334">
    <property type="entry name" value="Pectin_lyas_fold"/>
</dbReference>
<feature type="chain" id="PRO_5045907255" evidence="1">
    <location>
        <begin position="19"/>
        <end position="320"/>
    </location>
</feature>
<reference evidence="3" key="1">
    <citation type="journal article" date="2019" name="Int. J. Syst. Evol. Microbiol.">
        <title>The Global Catalogue of Microorganisms (GCM) 10K type strain sequencing project: providing services to taxonomists for standard genome sequencing and annotation.</title>
        <authorList>
            <consortium name="The Broad Institute Genomics Platform"/>
            <consortium name="The Broad Institute Genome Sequencing Center for Infectious Disease"/>
            <person name="Wu L."/>
            <person name="Ma J."/>
        </authorList>
    </citation>
    <scope>NUCLEOTIDE SEQUENCE [LARGE SCALE GENOMIC DNA]</scope>
    <source>
        <strain evidence="3">JCM 17924</strain>
    </source>
</reference>
<sequence length="320" mass="32340">MKKLYPLLAGLFLTAAGAYGQSVGIGTTTPAASAMLDVASTAKGMLVPRMTQAQRTAIGSPAQGLLVYQTDGTQAGFYYNASATATPNWLWLPDKAAAGDNLGNHTATTSLRLAGNTLSNNGTGGISITDAGNVTVTGNSTVTGNNAVTGNHAVTGNSSVTGALSVGTGTAASTAALEISSTTKGLLFPRMTQAQRDAIVSPSEGLVIYQTNGTPGLYQRTALGWASLGTLNTESKVEIVTPTASASLVPTATTVVYTANGSAAANGAVTLGAGTEGQRLVVVNNDDQFLPVVSASGMGNILPGYAVRFIYTVGAWRRES</sequence>
<keyword evidence="3" id="KW-1185">Reference proteome</keyword>
<name>A0ABP8JIH7_9BACT</name>
<evidence type="ECO:0000313" key="3">
    <source>
        <dbReference type="Proteomes" id="UP001500454"/>
    </source>
</evidence>
<comment type="caution">
    <text evidence="2">The sequence shown here is derived from an EMBL/GenBank/DDBJ whole genome shotgun (WGS) entry which is preliminary data.</text>
</comment>
<keyword evidence="1" id="KW-0732">Signal</keyword>
<dbReference type="Proteomes" id="UP001500454">
    <property type="component" value="Unassembled WGS sequence"/>
</dbReference>
<proteinExistence type="predicted"/>